<dbReference type="STRING" id="576117.SAMN04488138_1414"/>
<dbReference type="Gene3D" id="2.60.120.10">
    <property type="entry name" value="Jelly Rolls"/>
    <property type="match status" value="2"/>
</dbReference>
<feature type="binding site" evidence="2">
    <location>
        <position position="59"/>
    </location>
    <ligand>
        <name>Fe cation</name>
        <dbReference type="ChEBI" id="CHEBI:24875"/>
    </ligand>
</feature>
<dbReference type="EMBL" id="FORY01000041">
    <property type="protein sequence ID" value="SFK15146.1"/>
    <property type="molecule type" value="Genomic_DNA"/>
</dbReference>
<dbReference type="Proteomes" id="UP000183299">
    <property type="component" value="Unassembled WGS sequence"/>
</dbReference>
<proteinExistence type="inferred from homology"/>
<dbReference type="Pfam" id="PF02678">
    <property type="entry name" value="Pirin"/>
    <property type="match status" value="1"/>
</dbReference>
<dbReference type="InterPro" id="IPR012093">
    <property type="entry name" value="Pirin"/>
</dbReference>
<reference evidence="5 6" key="1">
    <citation type="submission" date="2016-10" db="EMBL/GenBank/DDBJ databases">
        <authorList>
            <person name="de Groot N.N."/>
        </authorList>
    </citation>
    <scope>NUCLEOTIDE SEQUENCE [LARGE SCALE GENOMIC DNA]</scope>
    <source>
        <strain evidence="5 6">CGMCC 1.8891</strain>
    </source>
</reference>
<sequence length="234" mass="25482">MITIHQKAIRGHSKTGWLDSYHTFSFGSFQDPKRMGFGNLRVLNEDTIIPGSGFAEHRHEGMDILTYVTRGQLRHSDDQGNVSLISAGEAQLMSAGDGVSHSERNASDADIAQFFQIWLIPDEGAGASSYAQMTVPETGNVMLAGPASSKSLLTLRSQTTVRLVRGDEGSTTRLVDTDTCRFVQLIYGLAFAESERLSAGDGLQLPIGEETSLDWATPGALLLFTMPNERRNMS</sequence>
<dbReference type="AlphaFoldDB" id="A0A1I3X8G0"/>
<dbReference type="InterPro" id="IPR014710">
    <property type="entry name" value="RmlC-like_jellyroll"/>
</dbReference>
<dbReference type="OrthoDB" id="9780903at2"/>
<keyword evidence="2" id="KW-0408">Iron</keyword>
<accession>A0A1I3X8G0</accession>
<comment type="cofactor">
    <cofactor evidence="2">
        <name>Fe cation</name>
        <dbReference type="ChEBI" id="CHEBI:24875"/>
    </cofactor>
    <text evidence="2">Binds 1 Fe cation per subunit.</text>
</comment>
<gene>
    <name evidence="5" type="ORF">SAMN04488138_1414</name>
</gene>
<feature type="binding site" evidence="2">
    <location>
        <position position="103"/>
    </location>
    <ligand>
        <name>Fe cation</name>
        <dbReference type="ChEBI" id="CHEBI:24875"/>
    </ligand>
</feature>
<feature type="binding site" evidence="2">
    <location>
        <position position="101"/>
    </location>
    <ligand>
        <name>Fe cation</name>
        <dbReference type="ChEBI" id="CHEBI:24875"/>
    </ligand>
</feature>
<evidence type="ECO:0000313" key="5">
    <source>
        <dbReference type="EMBL" id="SFK15146.1"/>
    </source>
</evidence>
<evidence type="ECO:0000313" key="6">
    <source>
        <dbReference type="Proteomes" id="UP000183299"/>
    </source>
</evidence>
<evidence type="ECO:0000256" key="1">
    <source>
        <dbReference type="ARBA" id="ARBA00008416"/>
    </source>
</evidence>
<keyword evidence="6" id="KW-1185">Reference proteome</keyword>
<evidence type="ECO:0000256" key="2">
    <source>
        <dbReference type="PIRSR" id="PIRSR006232-1"/>
    </source>
</evidence>
<dbReference type="InterPro" id="IPR011051">
    <property type="entry name" value="RmlC_Cupin_sf"/>
</dbReference>
<evidence type="ECO:0000259" key="4">
    <source>
        <dbReference type="Pfam" id="PF02678"/>
    </source>
</evidence>
<protein>
    <recommendedName>
        <fullName evidence="4">Pirin N-terminal domain-containing protein</fullName>
    </recommendedName>
</protein>
<dbReference type="SUPFAM" id="SSF51182">
    <property type="entry name" value="RmlC-like cupins"/>
    <property type="match status" value="1"/>
</dbReference>
<comment type="similarity">
    <text evidence="1 3">Belongs to the pirin family.</text>
</comment>
<dbReference type="GeneID" id="98667031"/>
<evidence type="ECO:0000256" key="3">
    <source>
        <dbReference type="RuleBase" id="RU003457"/>
    </source>
</evidence>
<feature type="binding site" evidence="2">
    <location>
        <position position="57"/>
    </location>
    <ligand>
        <name>Fe cation</name>
        <dbReference type="ChEBI" id="CHEBI:24875"/>
    </ligand>
</feature>
<name>A0A1I3X8G0_9RHOB</name>
<dbReference type="PANTHER" id="PTHR43212">
    <property type="entry name" value="QUERCETIN 2,3-DIOXYGENASE"/>
    <property type="match status" value="1"/>
</dbReference>
<dbReference type="PIRSF" id="PIRSF006232">
    <property type="entry name" value="Pirin"/>
    <property type="match status" value="1"/>
</dbReference>
<dbReference type="CDD" id="cd02910">
    <property type="entry name" value="cupin_Yhhw_N"/>
    <property type="match status" value="1"/>
</dbReference>
<dbReference type="InterPro" id="IPR003829">
    <property type="entry name" value="Pirin_N_dom"/>
</dbReference>
<feature type="domain" description="Pirin N-terminal" evidence="4">
    <location>
        <begin position="13"/>
        <end position="119"/>
    </location>
</feature>
<dbReference type="GO" id="GO:0046872">
    <property type="term" value="F:metal ion binding"/>
    <property type="evidence" value="ECO:0007669"/>
    <property type="project" value="UniProtKB-KW"/>
</dbReference>
<dbReference type="RefSeq" id="WP_066599151.1">
    <property type="nucleotide sequence ID" value="NZ_FORY01000041.1"/>
</dbReference>
<keyword evidence="2" id="KW-0479">Metal-binding</keyword>
<dbReference type="PANTHER" id="PTHR43212:SF3">
    <property type="entry name" value="QUERCETIN 2,3-DIOXYGENASE"/>
    <property type="match status" value="1"/>
</dbReference>
<organism evidence="5 6">
    <name type="scientific">Celeribacter halophilus</name>
    <dbReference type="NCBI Taxonomy" id="576117"/>
    <lineage>
        <taxon>Bacteria</taxon>
        <taxon>Pseudomonadati</taxon>
        <taxon>Pseudomonadota</taxon>
        <taxon>Alphaproteobacteria</taxon>
        <taxon>Rhodobacterales</taxon>
        <taxon>Roseobacteraceae</taxon>
        <taxon>Celeribacter</taxon>
    </lineage>
</organism>